<proteinExistence type="predicted"/>
<gene>
    <name evidence="1" type="ORF">CBA19CS22_21375</name>
</gene>
<evidence type="ECO:0000313" key="1">
    <source>
        <dbReference type="EMBL" id="GJH19139.1"/>
    </source>
</evidence>
<keyword evidence="2" id="KW-1185">Reference proteome</keyword>
<dbReference type="Proteomes" id="UP001055013">
    <property type="component" value="Unassembled WGS sequence"/>
</dbReference>
<comment type="caution">
    <text evidence="1">The sequence shown here is derived from an EMBL/GenBank/DDBJ whole genome shotgun (WGS) entry which is preliminary data.</text>
</comment>
<name>A0ACB5QVN5_9BURK</name>
<dbReference type="EMBL" id="BPUR01000012">
    <property type="protein sequence ID" value="GJH19139.1"/>
    <property type="molecule type" value="Genomic_DNA"/>
</dbReference>
<reference evidence="1" key="1">
    <citation type="submission" date="2021-09" db="EMBL/GenBank/DDBJ databases">
        <title>Isolation and characterization of 3-chlorobenzoate degrading bacteria from soils in Shizuoka.</title>
        <authorList>
            <person name="Ifat A."/>
            <person name="Ogawa N."/>
            <person name="Kimbara K."/>
            <person name="Moriuchi R."/>
            <person name="Dohra H."/>
            <person name="Shintani M."/>
        </authorList>
    </citation>
    <scope>NUCLEOTIDE SEQUENCE</scope>
    <source>
        <strain evidence="1">19CS2-2</strain>
    </source>
</reference>
<evidence type="ECO:0000313" key="2">
    <source>
        <dbReference type="Proteomes" id="UP001055013"/>
    </source>
</evidence>
<organism evidence="1 2">
    <name type="scientific">Caballeronia novacaledonica</name>
    <dbReference type="NCBI Taxonomy" id="1544861"/>
    <lineage>
        <taxon>Bacteria</taxon>
        <taxon>Pseudomonadati</taxon>
        <taxon>Pseudomonadota</taxon>
        <taxon>Betaproteobacteria</taxon>
        <taxon>Burkholderiales</taxon>
        <taxon>Burkholderiaceae</taxon>
        <taxon>Caballeronia</taxon>
    </lineage>
</organism>
<accession>A0ACB5QVN5</accession>
<sequence length="56" mass="6734">MRDRASFDERPDRFRIRVEHMQRRAWMNEPQGNRGTHVSEAQKAEMRDIAHDVKSP</sequence>
<protein>
    <submittedName>
        <fullName evidence="1">Uncharacterized protein</fullName>
    </submittedName>
</protein>